<dbReference type="CDD" id="cd02274">
    <property type="entry name" value="DHDPR_N"/>
    <property type="match status" value="1"/>
</dbReference>
<evidence type="ECO:0000259" key="14">
    <source>
        <dbReference type="Pfam" id="PF01113"/>
    </source>
</evidence>
<proteinExistence type="inferred from homology"/>
<dbReference type="PIRSF" id="PIRSF000161">
    <property type="entry name" value="DHPR"/>
    <property type="match status" value="1"/>
</dbReference>
<evidence type="ECO:0000256" key="9">
    <source>
        <dbReference type="ARBA" id="ARBA00037922"/>
    </source>
</evidence>
<comment type="function">
    <text evidence="13">Catalyzes the conversion of 4-hydroxy-tetrahydrodipicolinate (HTPA) to tetrahydrodipicolinate.</text>
</comment>
<dbReference type="AlphaFoldDB" id="A0AA51X5S9"/>
<dbReference type="GO" id="GO:0009089">
    <property type="term" value="P:lysine biosynthetic process via diaminopimelate"/>
    <property type="evidence" value="ECO:0007669"/>
    <property type="project" value="UniProtKB-UniRule"/>
</dbReference>
<comment type="caution">
    <text evidence="13">Lacks conserved residue(s) required for the propagation of feature annotation.</text>
</comment>
<dbReference type="PANTHER" id="PTHR20836">
    <property type="entry name" value="DIHYDRODIPICOLINATE REDUCTASE"/>
    <property type="match status" value="1"/>
</dbReference>
<dbReference type="PANTHER" id="PTHR20836:SF0">
    <property type="entry name" value="4-HYDROXY-TETRAHYDRODIPICOLINATE REDUCTASE 1, CHLOROPLASTIC-RELATED"/>
    <property type="match status" value="1"/>
</dbReference>
<dbReference type="InterPro" id="IPR023940">
    <property type="entry name" value="DHDPR_bac"/>
</dbReference>
<keyword evidence="5 13" id="KW-0220">Diaminopimelate biosynthesis</keyword>
<dbReference type="NCBIfam" id="TIGR00036">
    <property type="entry name" value="dapB"/>
    <property type="match status" value="1"/>
</dbReference>
<dbReference type="EMBL" id="CP133548">
    <property type="protein sequence ID" value="WMS86348.1"/>
    <property type="molecule type" value="Genomic_DNA"/>
</dbReference>
<feature type="domain" description="Dihydrodipicolinate reductase C-terminal" evidence="15">
    <location>
        <begin position="128"/>
        <end position="264"/>
    </location>
</feature>
<dbReference type="RefSeq" id="WP_309201500.1">
    <property type="nucleotide sequence ID" value="NZ_CP133548.1"/>
</dbReference>
<feature type="binding site" evidence="13">
    <location>
        <begin position="98"/>
        <end position="100"/>
    </location>
    <ligand>
        <name>NAD(+)</name>
        <dbReference type="ChEBI" id="CHEBI:57540"/>
    </ligand>
</feature>
<keyword evidence="4 13" id="KW-0521">NADP</keyword>
<evidence type="ECO:0000256" key="10">
    <source>
        <dbReference type="ARBA" id="ARBA00038983"/>
    </source>
</evidence>
<dbReference type="Gene3D" id="3.40.50.720">
    <property type="entry name" value="NAD(P)-binding Rossmann-like Domain"/>
    <property type="match status" value="1"/>
</dbReference>
<evidence type="ECO:0000256" key="2">
    <source>
        <dbReference type="ARBA" id="ARBA00022490"/>
    </source>
</evidence>
<evidence type="ECO:0000256" key="12">
    <source>
        <dbReference type="ARBA" id="ARBA00049396"/>
    </source>
</evidence>
<dbReference type="InterPro" id="IPR036291">
    <property type="entry name" value="NAD(P)-bd_dom_sf"/>
</dbReference>
<accession>A0AA51X5S9</accession>
<evidence type="ECO:0000313" key="16">
    <source>
        <dbReference type="EMBL" id="WMS86348.1"/>
    </source>
</evidence>
<evidence type="ECO:0000256" key="3">
    <source>
        <dbReference type="ARBA" id="ARBA00022605"/>
    </source>
</evidence>
<evidence type="ECO:0000256" key="1">
    <source>
        <dbReference type="ARBA" id="ARBA00006642"/>
    </source>
</evidence>
<dbReference type="GO" id="GO:0050661">
    <property type="term" value="F:NADP binding"/>
    <property type="evidence" value="ECO:0007669"/>
    <property type="project" value="UniProtKB-UniRule"/>
</dbReference>
<dbReference type="GO" id="GO:0016726">
    <property type="term" value="F:oxidoreductase activity, acting on CH or CH2 groups, NAD or NADP as acceptor"/>
    <property type="evidence" value="ECO:0007669"/>
    <property type="project" value="UniProtKB-UniRule"/>
</dbReference>
<comment type="pathway">
    <text evidence="9 13">Amino-acid biosynthesis; L-lysine biosynthesis via DAP pathway; (S)-tetrahydrodipicolinate from L-aspartate: step 4/4.</text>
</comment>
<evidence type="ECO:0000313" key="17">
    <source>
        <dbReference type="Proteomes" id="UP001239782"/>
    </source>
</evidence>
<feature type="binding site" evidence="13">
    <location>
        <begin position="122"/>
        <end position="125"/>
    </location>
    <ligand>
        <name>NAD(+)</name>
        <dbReference type="ChEBI" id="CHEBI:57540"/>
    </ligand>
</feature>
<dbReference type="EC" id="1.17.1.8" evidence="10 13"/>
<keyword evidence="7 13" id="KW-0520">NAD</keyword>
<dbReference type="Gene3D" id="3.30.360.10">
    <property type="entry name" value="Dihydrodipicolinate Reductase, domain 2"/>
    <property type="match status" value="1"/>
</dbReference>
<dbReference type="GO" id="GO:0005829">
    <property type="term" value="C:cytosol"/>
    <property type="evidence" value="ECO:0007669"/>
    <property type="project" value="TreeGrafter"/>
</dbReference>
<keyword evidence="6 13" id="KW-0560">Oxidoreductase</keyword>
<dbReference type="PROSITE" id="PS01298">
    <property type="entry name" value="DAPB"/>
    <property type="match status" value="1"/>
</dbReference>
<evidence type="ECO:0000256" key="13">
    <source>
        <dbReference type="HAMAP-Rule" id="MF_00102"/>
    </source>
</evidence>
<protein>
    <recommendedName>
        <fullName evidence="10 13">4-hydroxy-tetrahydrodipicolinate reductase</fullName>
        <shortName evidence="13">HTPA reductase</shortName>
        <ecNumber evidence="10 13">1.17.1.8</ecNumber>
    </recommendedName>
</protein>
<feature type="binding site" evidence="13">
    <location>
        <begin position="165"/>
        <end position="166"/>
    </location>
    <ligand>
        <name>(S)-2,3,4,5-tetrahydrodipicolinate</name>
        <dbReference type="ChEBI" id="CHEBI:16845"/>
    </ligand>
</feature>
<dbReference type="Pfam" id="PF05173">
    <property type="entry name" value="DapB_C"/>
    <property type="match status" value="1"/>
</dbReference>
<evidence type="ECO:0000256" key="5">
    <source>
        <dbReference type="ARBA" id="ARBA00022915"/>
    </source>
</evidence>
<dbReference type="FunFam" id="3.30.360.10:FF:000004">
    <property type="entry name" value="4-hydroxy-tetrahydrodipicolinate reductase"/>
    <property type="match status" value="1"/>
</dbReference>
<comment type="catalytic activity">
    <reaction evidence="11 13">
        <text>(S)-2,3,4,5-tetrahydrodipicolinate + NADP(+) + H2O = (2S,4S)-4-hydroxy-2,3,4,5-tetrahydrodipicolinate + NADPH + H(+)</text>
        <dbReference type="Rhea" id="RHEA:35331"/>
        <dbReference type="ChEBI" id="CHEBI:15377"/>
        <dbReference type="ChEBI" id="CHEBI:15378"/>
        <dbReference type="ChEBI" id="CHEBI:16845"/>
        <dbReference type="ChEBI" id="CHEBI:57783"/>
        <dbReference type="ChEBI" id="CHEBI:58349"/>
        <dbReference type="ChEBI" id="CHEBI:67139"/>
        <dbReference type="EC" id="1.17.1.8"/>
    </reaction>
</comment>
<dbReference type="InterPro" id="IPR022664">
    <property type="entry name" value="DapB_N_CS"/>
</dbReference>
<gene>
    <name evidence="13 16" type="primary">dapB</name>
    <name evidence="16" type="ORF">Q9312_14080</name>
</gene>
<feature type="active site" description="Proton donor" evidence="13">
    <location>
        <position position="159"/>
    </location>
</feature>
<feature type="domain" description="Dihydrodipicolinate reductase N-terminal" evidence="14">
    <location>
        <begin position="3"/>
        <end position="125"/>
    </location>
</feature>
<dbReference type="GO" id="GO:0008839">
    <property type="term" value="F:4-hydroxy-tetrahydrodipicolinate reductase"/>
    <property type="evidence" value="ECO:0007669"/>
    <property type="project" value="UniProtKB-UniRule"/>
</dbReference>
<evidence type="ECO:0000256" key="11">
    <source>
        <dbReference type="ARBA" id="ARBA00049080"/>
    </source>
</evidence>
<comment type="subunit">
    <text evidence="13">Homotetramer.</text>
</comment>
<dbReference type="GO" id="GO:0051287">
    <property type="term" value="F:NAD binding"/>
    <property type="evidence" value="ECO:0007669"/>
    <property type="project" value="UniProtKB-UniRule"/>
</dbReference>
<comment type="catalytic activity">
    <reaction evidence="12 13">
        <text>(S)-2,3,4,5-tetrahydrodipicolinate + NAD(+) + H2O = (2S,4S)-4-hydroxy-2,3,4,5-tetrahydrodipicolinate + NADH + H(+)</text>
        <dbReference type="Rhea" id="RHEA:35323"/>
        <dbReference type="ChEBI" id="CHEBI:15377"/>
        <dbReference type="ChEBI" id="CHEBI:15378"/>
        <dbReference type="ChEBI" id="CHEBI:16845"/>
        <dbReference type="ChEBI" id="CHEBI:57540"/>
        <dbReference type="ChEBI" id="CHEBI:57945"/>
        <dbReference type="ChEBI" id="CHEBI:67139"/>
        <dbReference type="EC" id="1.17.1.8"/>
    </reaction>
</comment>
<dbReference type="InterPro" id="IPR022663">
    <property type="entry name" value="DapB_C"/>
</dbReference>
<dbReference type="HAMAP" id="MF_00102">
    <property type="entry name" value="DapB"/>
    <property type="match status" value="1"/>
</dbReference>
<comment type="subcellular location">
    <subcellularLocation>
        <location evidence="13">Cytoplasm</location>
    </subcellularLocation>
</comment>
<feature type="binding site" evidence="13">
    <location>
        <position position="156"/>
    </location>
    <ligand>
        <name>(S)-2,3,4,5-tetrahydrodipicolinate</name>
        <dbReference type="ChEBI" id="CHEBI:16845"/>
    </ligand>
</feature>
<evidence type="ECO:0000256" key="4">
    <source>
        <dbReference type="ARBA" id="ARBA00022857"/>
    </source>
</evidence>
<dbReference type="KEGG" id="plei:Q9312_14080"/>
<keyword evidence="17" id="KW-1185">Reference proteome</keyword>
<keyword evidence="3 13" id="KW-0028">Amino-acid biosynthesis</keyword>
<sequence>MTKIAVNACTGRMGQALLYAIDRNPQVELTAPLLRRGHKWAGEPVNRQFPEINSKILLVDDLSAVADQVDVLIDFSLPDYSIETAKLCAELKIPMVIGTTGFSYQQKQQLIELSSQAPMVLAPNMSVGVNLTLKVLQLVAKAIGHDSDIEIIEAHHRFKKDSPSGTALRMGESIAEGLGEVFSELAAFDRCGKDAVRRPGSIGFSAIRAGNIVGEHTALFAMSGEEIEITHKARDRQTFAQGAVRAAVWVSKQTAGHFDMADVLGLDELFGGVN</sequence>
<reference evidence="16 17" key="1">
    <citation type="submission" date="2023-08" db="EMBL/GenBank/DDBJ databases">
        <title>Pleionea litopenaei sp. nov., isolated from stomach of juvenile Litopenaeus vannamei.</title>
        <authorList>
            <person name="Rho A.M."/>
            <person name="Hwang C.Y."/>
        </authorList>
    </citation>
    <scope>NUCLEOTIDE SEQUENCE [LARGE SCALE GENOMIC DNA]</scope>
    <source>
        <strain evidence="16 17">HL-JVS1</strain>
    </source>
</reference>
<keyword evidence="2 13" id="KW-0963">Cytoplasm</keyword>
<dbReference type="GO" id="GO:0019877">
    <property type="term" value="P:diaminopimelate biosynthetic process"/>
    <property type="evidence" value="ECO:0007669"/>
    <property type="project" value="UniProtKB-UniRule"/>
</dbReference>
<dbReference type="SUPFAM" id="SSF55347">
    <property type="entry name" value="Glyceraldehyde-3-phosphate dehydrogenase-like, C-terminal domain"/>
    <property type="match status" value="1"/>
</dbReference>
<name>A0AA51X5S9_9GAMM</name>
<comment type="similarity">
    <text evidence="1 13">Belongs to the DapB family.</text>
</comment>
<keyword evidence="8 13" id="KW-0457">Lysine biosynthesis</keyword>
<comment type="caution">
    <text evidence="13">Was originally thought to be a dihydrodipicolinate reductase (DHDPR), catalyzing the conversion of dihydrodipicolinate to tetrahydrodipicolinate. However, it was shown in E.coli that the substrate of the enzymatic reaction is not dihydrodipicolinate (DHDP) but in fact (2S,4S)-4-hydroxy-2,3,4,5-tetrahydrodipicolinic acid (HTPA), the product released by the DapA-catalyzed reaction.</text>
</comment>
<dbReference type="Proteomes" id="UP001239782">
    <property type="component" value="Chromosome"/>
</dbReference>
<dbReference type="Pfam" id="PF01113">
    <property type="entry name" value="DapB_N"/>
    <property type="match status" value="1"/>
</dbReference>
<evidence type="ECO:0000259" key="15">
    <source>
        <dbReference type="Pfam" id="PF05173"/>
    </source>
</evidence>
<evidence type="ECO:0000256" key="6">
    <source>
        <dbReference type="ARBA" id="ARBA00023002"/>
    </source>
</evidence>
<feature type="active site" description="Proton donor/acceptor" evidence="13">
    <location>
        <position position="155"/>
    </location>
</feature>
<dbReference type="InterPro" id="IPR000846">
    <property type="entry name" value="DapB_N"/>
</dbReference>
<dbReference type="SUPFAM" id="SSF51735">
    <property type="entry name" value="NAD(P)-binding Rossmann-fold domains"/>
    <property type="match status" value="1"/>
</dbReference>
<organism evidence="16 17">
    <name type="scientific">Pleionea litopenaei</name>
    <dbReference type="NCBI Taxonomy" id="3070815"/>
    <lineage>
        <taxon>Bacteria</taxon>
        <taxon>Pseudomonadati</taxon>
        <taxon>Pseudomonadota</taxon>
        <taxon>Gammaproteobacteria</taxon>
        <taxon>Oceanospirillales</taxon>
        <taxon>Pleioneaceae</taxon>
        <taxon>Pleionea</taxon>
    </lineage>
</organism>
<evidence type="ECO:0000256" key="8">
    <source>
        <dbReference type="ARBA" id="ARBA00023154"/>
    </source>
</evidence>
<evidence type="ECO:0000256" key="7">
    <source>
        <dbReference type="ARBA" id="ARBA00023027"/>
    </source>
</evidence>